<dbReference type="PANTHER" id="PTHR34202:SF1">
    <property type="entry name" value="UPF0548 PROTEIN"/>
    <property type="match status" value="1"/>
</dbReference>
<dbReference type="InterPro" id="IPR014457">
    <property type="entry name" value="UCP010260"/>
</dbReference>
<dbReference type="InterPro" id="IPR018960">
    <property type="entry name" value="DUF1990"/>
</dbReference>
<dbReference type="EMBL" id="JACHWR010000003">
    <property type="protein sequence ID" value="MBB3044506.1"/>
    <property type="molecule type" value="Genomic_DNA"/>
</dbReference>
<organism evidence="2 3">
    <name type="scientific">Nocardioides soli</name>
    <dbReference type="NCBI Taxonomy" id="1036020"/>
    <lineage>
        <taxon>Bacteria</taxon>
        <taxon>Bacillati</taxon>
        <taxon>Actinomycetota</taxon>
        <taxon>Actinomycetes</taxon>
        <taxon>Propionibacteriales</taxon>
        <taxon>Nocardioidaceae</taxon>
        <taxon>Nocardioides</taxon>
    </lineage>
</organism>
<gene>
    <name evidence="2" type="ORF">FHU40_004343</name>
</gene>
<dbReference type="PIRSF" id="PIRSF010260">
    <property type="entry name" value="UCP010260"/>
    <property type="match status" value="1"/>
</dbReference>
<protein>
    <submittedName>
        <fullName evidence="2">Uncharacterized protein (UPF0548 family)</fullName>
    </submittedName>
</protein>
<proteinExistence type="predicted"/>
<evidence type="ECO:0000313" key="3">
    <source>
        <dbReference type="Proteomes" id="UP000589626"/>
    </source>
</evidence>
<reference evidence="2 3" key="1">
    <citation type="submission" date="2020-08" db="EMBL/GenBank/DDBJ databases">
        <title>Sequencing the genomes of 1000 actinobacteria strains.</title>
        <authorList>
            <person name="Klenk H.-P."/>
        </authorList>
    </citation>
    <scope>NUCLEOTIDE SEQUENCE [LARGE SCALE GENOMIC DNA]</scope>
    <source>
        <strain evidence="2 3">DSM 105498</strain>
    </source>
</reference>
<sequence length="177" mass="19081">MTGRALLDSEAAKLRGAPFTYSEVGLTRAVELPGGYGVVRRSRVAGFGAERFEDAAQTLLSWNMHRRAGLTVRPSDAPVVEGSVAIVRVGASRFGLDAPVRVVYVIDESHRKGFAYGTLPGHPERGEEAFVVELRDNGAVAFTITAFSRPATLLARLGGPVTRVIQSRVTNRYLKAV</sequence>
<dbReference type="PANTHER" id="PTHR34202">
    <property type="entry name" value="UPF0548 PROTEIN"/>
    <property type="match status" value="1"/>
</dbReference>
<name>A0A7W4Z444_9ACTN</name>
<dbReference type="RefSeq" id="WP_183594369.1">
    <property type="nucleotide sequence ID" value="NZ_JACHWR010000003.1"/>
</dbReference>
<feature type="domain" description="DUF1990" evidence="1">
    <location>
        <begin position="20"/>
        <end position="176"/>
    </location>
</feature>
<evidence type="ECO:0000259" key="1">
    <source>
        <dbReference type="Pfam" id="PF09348"/>
    </source>
</evidence>
<dbReference type="Pfam" id="PF09348">
    <property type="entry name" value="DUF1990"/>
    <property type="match status" value="1"/>
</dbReference>
<evidence type="ECO:0000313" key="2">
    <source>
        <dbReference type="EMBL" id="MBB3044506.1"/>
    </source>
</evidence>
<keyword evidence="3" id="KW-1185">Reference proteome</keyword>
<accession>A0A7W4Z444</accession>
<dbReference type="AlphaFoldDB" id="A0A7W4Z444"/>
<comment type="caution">
    <text evidence="2">The sequence shown here is derived from an EMBL/GenBank/DDBJ whole genome shotgun (WGS) entry which is preliminary data.</text>
</comment>
<dbReference type="Proteomes" id="UP000589626">
    <property type="component" value="Unassembled WGS sequence"/>
</dbReference>